<dbReference type="AlphaFoldDB" id="A0ABD3RP66"/>
<comment type="subcellular location">
    <subcellularLocation>
        <location evidence="1">Nucleus</location>
    </subcellularLocation>
</comment>
<keyword evidence="5" id="KW-0804">Transcription</keyword>
<evidence type="ECO:0000256" key="3">
    <source>
        <dbReference type="ARBA" id="ARBA00023015"/>
    </source>
</evidence>
<feature type="region of interest" description="Disordered" evidence="7">
    <location>
        <begin position="299"/>
        <end position="321"/>
    </location>
</feature>
<dbReference type="GO" id="GO:0005634">
    <property type="term" value="C:nucleus"/>
    <property type="evidence" value="ECO:0007669"/>
    <property type="project" value="UniProtKB-SubCell"/>
</dbReference>
<feature type="domain" description="AP2/ERF" evidence="8">
    <location>
        <begin position="105"/>
        <end position="163"/>
    </location>
</feature>
<dbReference type="PANTHER" id="PTHR32467">
    <property type="entry name" value="AP2-LIKE ETHYLENE-RESPONSIVE TRANSCRIPTION FACTOR"/>
    <property type="match status" value="1"/>
</dbReference>
<dbReference type="PANTHER" id="PTHR32467:SF97">
    <property type="entry name" value="ETHYLENE-RESPONSIVE TRANSCRIPTION FACTOR WRI1"/>
    <property type="match status" value="1"/>
</dbReference>
<dbReference type="SMART" id="SM00380">
    <property type="entry name" value="AP2"/>
    <property type="match status" value="1"/>
</dbReference>
<keyword evidence="4" id="KW-0238">DNA-binding</keyword>
<keyword evidence="10" id="KW-1185">Reference proteome</keyword>
<reference evidence="9 10" key="1">
    <citation type="submission" date="2024-12" db="EMBL/GenBank/DDBJ databases">
        <title>The unique morphological basis and parallel evolutionary history of personate flowers in Penstemon.</title>
        <authorList>
            <person name="Depatie T.H."/>
            <person name="Wessinger C.A."/>
        </authorList>
    </citation>
    <scope>NUCLEOTIDE SEQUENCE [LARGE SCALE GENOMIC DNA]</scope>
    <source>
        <strain evidence="9">WTNN_2</strain>
        <tissue evidence="9">Leaf</tissue>
    </source>
</reference>
<dbReference type="Gene3D" id="3.30.730.10">
    <property type="entry name" value="AP2/ERF domain"/>
    <property type="match status" value="1"/>
</dbReference>
<evidence type="ECO:0000256" key="6">
    <source>
        <dbReference type="ARBA" id="ARBA00023242"/>
    </source>
</evidence>
<dbReference type="InterPro" id="IPR016177">
    <property type="entry name" value="DNA-bd_dom_sf"/>
</dbReference>
<keyword evidence="2" id="KW-0677">Repeat</keyword>
<gene>
    <name evidence="9" type="ORF">ACJIZ3_015988</name>
</gene>
<name>A0ABD3RP66_9LAMI</name>
<evidence type="ECO:0000256" key="5">
    <source>
        <dbReference type="ARBA" id="ARBA00023163"/>
    </source>
</evidence>
<evidence type="ECO:0000256" key="7">
    <source>
        <dbReference type="SAM" id="MobiDB-lite"/>
    </source>
</evidence>
<organism evidence="9 10">
    <name type="scientific">Penstemon smallii</name>
    <dbReference type="NCBI Taxonomy" id="265156"/>
    <lineage>
        <taxon>Eukaryota</taxon>
        <taxon>Viridiplantae</taxon>
        <taxon>Streptophyta</taxon>
        <taxon>Embryophyta</taxon>
        <taxon>Tracheophyta</taxon>
        <taxon>Spermatophyta</taxon>
        <taxon>Magnoliopsida</taxon>
        <taxon>eudicotyledons</taxon>
        <taxon>Gunneridae</taxon>
        <taxon>Pentapetalae</taxon>
        <taxon>asterids</taxon>
        <taxon>lamiids</taxon>
        <taxon>Lamiales</taxon>
        <taxon>Plantaginaceae</taxon>
        <taxon>Cheloneae</taxon>
        <taxon>Penstemon</taxon>
    </lineage>
</organism>
<dbReference type="InterPro" id="IPR001471">
    <property type="entry name" value="AP2/ERF_dom"/>
</dbReference>
<evidence type="ECO:0000313" key="10">
    <source>
        <dbReference type="Proteomes" id="UP001634393"/>
    </source>
</evidence>
<evidence type="ECO:0000256" key="4">
    <source>
        <dbReference type="ARBA" id="ARBA00023125"/>
    </source>
</evidence>
<dbReference type="Pfam" id="PF00847">
    <property type="entry name" value="AP2"/>
    <property type="match status" value="1"/>
</dbReference>
<evidence type="ECO:0000313" key="9">
    <source>
        <dbReference type="EMBL" id="KAL3814720.1"/>
    </source>
</evidence>
<dbReference type="InterPro" id="IPR036955">
    <property type="entry name" value="AP2/ERF_dom_sf"/>
</dbReference>
<dbReference type="SUPFAM" id="SSF54171">
    <property type="entry name" value="DNA-binding domain"/>
    <property type="match status" value="1"/>
</dbReference>
<evidence type="ECO:0000256" key="2">
    <source>
        <dbReference type="ARBA" id="ARBA00022737"/>
    </source>
</evidence>
<keyword evidence="3" id="KW-0805">Transcription regulation</keyword>
<keyword evidence="6" id="KW-0539">Nucleus</keyword>
<dbReference type="GO" id="GO:0003677">
    <property type="term" value="F:DNA binding"/>
    <property type="evidence" value="ECO:0007669"/>
    <property type="project" value="UniProtKB-KW"/>
</dbReference>
<dbReference type="CDD" id="cd00018">
    <property type="entry name" value="AP2"/>
    <property type="match status" value="1"/>
</dbReference>
<protein>
    <recommendedName>
        <fullName evidence="8">AP2/ERF domain-containing protein</fullName>
    </recommendedName>
</protein>
<sequence length="321" mass="36542">MKLQTPSHLKLSLKNVFEPRKLISMLLKILNQEAPFTEVSPGIGGPGGTKLIFGTRLHGTTFRAREEDKLETYTKEVEEMENLSKEEYLTTLRRRSSGFSRGVSKYRGVARHHHNGRWEARIGRVSGNKYLYLGTYDTQEEAAMAYDMAAIEHRGPNAVTNFDINNYMDKNMPKIEVKEEEEEEEEDVEMKQELITPNSLNKVVQPDENETHNHHQGDNQIETSVSKLEKPINTSDSQAMDPIEEHKHYPWDLCLDNSFSSIPIPDISLEEASEFLRLFDDNGFEELDIEFTFDEPFGGVSTSHSSSSLSTMTSDDCSSIN</sequence>
<feature type="compositionally biased region" description="Acidic residues" evidence="7">
    <location>
        <begin position="179"/>
        <end position="188"/>
    </location>
</feature>
<feature type="region of interest" description="Disordered" evidence="7">
    <location>
        <begin position="179"/>
        <end position="225"/>
    </location>
</feature>
<evidence type="ECO:0000256" key="1">
    <source>
        <dbReference type="ARBA" id="ARBA00004123"/>
    </source>
</evidence>
<comment type="caution">
    <text evidence="9">The sequence shown here is derived from an EMBL/GenBank/DDBJ whole genome shotgun (WGS) entry which is preliminary data.</text>
</comment>
<dbReference type="Proteomes" id="UP001634393">
    <property type="component" value="Unassembled WGS sequence"/>
</dbReference>
<accession>A0ABD3RP66</accession>
<feature type="compositionally biased region" description="Low complexity" evidence="7">
    <location>
        <begin position="301"/>
        <end position="321"/>
    </location>
</feature>
<dbReference type="EMBL" id="JBJXBP010000008">
    <property type="protein sequence ID" value="KAL3814720.1"/>
    <property type="molecule type" value="Genomic_DNA"/>
</dbReference>
<evidence type="ECO:0000259" key="8">
    <source>
        <dbReference type="PROSITE" id="PS51032"/>
    </source>
</evidence>
<dbReference type="PROSITE" id="PS51032">
    <property type="entry name" value="AP2_ERF"/>
    <property type="match status" value="1"/>
</dbReference>
<dbReference type="FunFam" id="3.30.730.10:FF:000002">
    <property type="entry name" value="AP2-like ethylene-responsive transcription factor"/>
    <property type="match status" value="1"/>
</dbReference>
<proteinExistence type="predicted"/>